<dbReference type="Gene3D" id="3.90.550.10">
    <property type="entry name" value="Spore Coat Polysaccharide Biosynthesis Protein SpsA, Chain A"/>
    <property type="match status" value="1"/>
</dbReference>
<dbReference type="Proteomes" id="UP001495147">
    <property type="component" value="Unassembled WGS sequence"/>
</dbReference>
<proteinExistence type="predicted"/>
<gene>
    <name evidence="1" type="ORF">ABDJ85_16815</name>
</gene>
<keyword evidence="2" id="KW-1185">Reference proteome</keyword>
<name>A0ABV0G616_9BURK</name>
<organism evidence="1 2">
    <name type="scientific">Roseateles paludis</name>
    <dbReference type="NCBI Taxonomy" id="3145238"/>
    <lineage>
        <taxon>Bacteria</taxon>
        <taxon>Pseudomonadati</taxon>
        <taxon>Pseudomonadota</taxon>
        <taxon>Betaproteobacteria</taxon>
        <taxon>Burkholderiales</taxon>
        <taxon>Sphaerotilaceae</taxon>
        <taxon>Roseateles</taxon>
    </lineage>
</organism>
<dbReference type="InterPro" id="IPR029044">
    <property type="entry name" value="Nucleotide-diphossugar_trans"/>
</dbReference>
<comment type="caution">
    <text evidence="1">The sequence shown here is derived from an EMBL/GenBank/DDBJ whole genome shotgun (WGS) entry which is preliminary data.</text>
</comment>
<dbReference type="SUPFAM" id="SSF53448">
    <property type="entry name" value="Nucleotide-diphospho-sugar transferases"/>
    <property type="match status" value="1"/>
</dbReference>
<evidence type="ECO:0000313" key="1">
    <source>
        <dbReference type="EMBL" id="MEO3693135.1"/>
    </source>
</evidence>
<sequence>MIDLVCATRMTPEEFWSKGALGLSLRRLHHESRLRPRIYFENKHGLPFLYNQRIVVEDASPVMAFIHDDVWLDDHFFFEHVMAGVTAYDVIGVAGNRRRLPGQPSWAFANTKFEWDDRSYLSGAVAHGPSAFGPISAFGATPADCELLDGVLLAAKREVLLRSGVRFDERFEFHFYDMDFCRSARAAGLRVGTWPIALTHQSEGGFSSNGWLQSYQRYIGKWGD</sequence>
<evidence type="ECO:0000313" key="2">
    <source>
        <dbReference type="Proteomes" id="UP001495147"/>
    </source>
</evidence>
<dbReference type="RefSeq" id="WP_347705947.1">
    <property type="nucleotide sequence ID" value="NZ_JBDPZD010000005.1"/>
</dbReference>
<reference evidence="1 2" key="1">
    <citation type="submission" date="2024-05" db="EMBL/GenBank/DDBJ databases">
        <title>Roseateles sp. DJS-2-20 16S ribosomal RNA gene Genome sequencing and assembly.</title>
        <authorList>
            <person name="Woo H."/>
        </authorList>
    </citation>
    <scope>NUCLEOTIDE SEQUENCE [LARGE SCALE GENOMIC DNA]</scope>
    <source>
        <strain evidence="1 2">DJS-2-20</strain>
    </source>
</reference>
<protein>
    <submittedName>
        <fullName evidence="1">Glycosyltransferase</fullName>
    </submittedName>
</protein>
<dbReference type="EMBL" id="JBDPZD010000005">
    <property type="protein sequence ID" value="MEO3693135.1"/>
    <property type="molecule type" value="Genomic_DNA"/>
</dbReference>
<accession>A0ABV0G616</accession>